<keyword evidence="2 3" id="KW-0927">Auxin signaling pathway</keyword>
<dbReference type="KEGG" id="smo:SELMODRAFT_117335"/>
<evidence type="ECO:0000256" key="1">
    <source>
        <dbReference type="ARBA" id="ARBA00004123"/>
    </source>
</evidence>
<organism evidence="7">
    <name type="scientific">Selaginella moellendorffii</name>
    <name type="common">Spikemoss</name>
    <dbReference type="NCBI Taxonomy" id="88036"/>
    <lineage>
        <taxon>Eukaryota</taxon>
        <taxon>Viridiplantae</taxon>
        <taxon>Streptophyta</taxon>
        <taxon>Embryophyta</taxon>
        <taxon>Tracheophyta</taxon>
        <taxon>Lycopodiopsida</taxon>
        <taxon>Selaginellales</taxon>
        <taxon>Selaginellaceae</taxon>
        <taxon>Selaginella</taxon>
    </lineage>
</organism>
<evidence type="ECO:0000256" key="3">
    <source>
        <dbReference type="RuleBase" id="RU004549"/>
    </source>
</evidence>
<comment type="subcellular location">
    <subcellularLocation>
        <location evidence="1 3">Nucleus</location>
    </subcellularLocation>
</comment>
<proteinExistence type="inferred from homology"/>
<dbReference type="EMBL" id="GL377616">
    <property type="protein sequence ID" value="EFJ17039.1"/>
    <property type="molecule type" value="Genomic_DNA"/>
</dbReference>
<dbReference type="FunCoup" id="D8SEU9">
    <property type="interactions" value="582"/>
</dbReference>
<dbReference type="AlphaFoldDB" id="D8SEU9"/>
<dbReference type="Pfam" id="PF02309">
    <property type="entry name" value="AUX_IAA"/>
    <property type="match status" value="1"/>
</dbReference>
<keyword evidence="3" id="KW-0805">Transcription regulation</keyword>
<dbReference type="Gramene" id="EFJ17039">
    <property type="protein sequence ID" value="EFJ17039"/>
    <property type="gene ID" value="SELMODRAFT_115320"/>
</dbReference>
<protein>
    <recommendedName>
        <fullName evidence="3">Auxin-responsive protein</fullName>
    </recommendedName>
</protein>
<keyword evidence="7" id="KW-1185">Reference proteome</keyword>
<name>D8SEU9_SELML</name>
<dbReference type="Proteomes" id="UP000001514">
    <property type="component" value="Unassembled WGS sequence"/>
</dbReference>
<dbReference type="PANTHER" id="PTHR31384">
    <property type="entry name" value="AUXIN RESPONSE FACTOR 4-RELATED"/>
    <property type="match status" value="1"/>
</dbReference>
<keyword evidence="3" id="KW-0804">Transcription</keyword>
<dbReference type="InterPro" id="IPR053793">
    <property type="entry name" value="PB1-like"/>
</dbReference>
<dbReference type="eggNOG" id="ENOG502SRRX">
    <property type="taxonomic scope" value="Eukaryota"/>
</dbReference>
<evidence type="ECO:0000313" key="7">
    <source>
        <dbReference type="Proteomes" id="UP000001514"/>
    </source>
</evidence>
<evidence type="ECO:0000313" key="6">
    <source>
        <dbReference type="EMBL" id="EFJ17039.1"/>
    </source>
</evidence>
<dbReference type="OMA" id="LEDRQSM"/>
<dbReference type="GO" id="GO:0005634">
    <property type="term" value="C:nucleus"/>
    <property type="evidence" value="ECO:0007669"/>
    <property type="project" value="UniProtKB-SubCell"/>
</dbReference>
<dbReference type="InterPro" id="IPR033389">
    <property type="entry name" value="AUX/IAA_dom"/>
</dbReference>
<comment type="subunit">
    <text evidence="3">Homodimers and heterodimers.</text>
</comment>
<dbReference type="PROSITE" id="PS51745">
    <property type="entry name" value="PB1"/>
    <property type="match status" value="1"/>
</dbReference>
<comment type="similarity">
    <text evidence="3">Belongs to the Aux/IAA family.</text>
</comment>
<dbReference type="InterPro" id="IPR044835">
    <property type="entry name" value="ARF_plant"/>
</dbReference>
<evidence type="ECO:0000313" key="5">
    <source>
        <dbReference type="EMBL" id="EFJ16170.1"/>
    </source>
</evidence>
<dbReference type="KEGG" id="smo:SELMODRAFT_115320"/>
<dbReference type="Gramene" id="EFJ16170">
    <property type="protein sequence ID" value="EFJ16170"/>
    <property type="gene ID" value="SELMODRAFT_117335"/>
</dbReference>
<dbReference type="GO" id="GO:0009734">
    <property type="term" value="P:auxin-activated signaling pathway"/>
    <property type="evidence" value="ECO:0007669"/>
    <property type="project" value="UniProtKB-UniRule"/>
</dbReference>
<feature type="non-terminal residue" evidence="6">
    <location>
        <position position="1"/>
    </location>
</feature>
<gene>
    <name evidence="6" type="ORF">SELMODRAFT_115320</name>
    <name evidence="5" type="ORF">SELMODRAFT_117335</name>
</gene>
<dbReference type="EMBL" id="GL377620">
    <property type="protein sequence ID" value="EFJ16170.1"/>
    <property type="molecule type" value="Genomic_DNA"/>
</dbReference>
<dbReference type="GO" id="GO:0003677">
    <property type="term" value="F:DNA binding"/>
    <property type="evidence" value="ECO:0007669"/>
    <property type="project" value="InterPro"/>
</dbReference>
<dbReference type="HOGENOM" id="CLU_049393_6_0_1"/>
<keyword evidence="3" id="KW-0539">Nucleus</keyword>
<dbReference type="InParanoid" id="D8SEU9"/>
<accession>D8SEU9</accession>
<dbReference type="GO" id="GO:0006355">
    <property type="term" value="P:regulation of DNA-templated transcription"/>
    <property type="evidence" value="ECO:0007669"/>
    <property type="project" value="InterPro"/>
</dbReference>
<evidence type="ECO:0000259" key="4">
    <source>
        <dbReference type="PROSITE" id="PS51745"/>
    </source>
</evidence>
<reference evidence="6 7" key="1">
    <citation type="journal article" date="2011" name="Science">
        <title>The Selaginella genome identifies genetic changes associated with the evolution of vascular plants.</title>
        <authorList>
            <person name="Banks J.A."/>
            <person name="Nishiyama T."/>
            <person name="Hasebe M."/>
            <person name="Bowman J.L."/>
            <person name="Gribskov M."/>
            <person name="dePamphilis C."/>
            <person name="Albert V.A."/>
            <person name="Aono N."/>
            <person name="Aoyama T."/>
            <person name="Ambrose B.A."/>
            <person name="Ashton N.W."/>
            <person name="Axtell M.J."/>
            <person name="Barker E."/>
            <person name="Barker M.S."/>
            <person name="Bennetzen J.L."/>
            <person name="Bonawitz N.D."/>
            <person name="Chapple C."/>
            <person name="Cheng C."/>
            <person name="Correa L.G."/>
            <person name="Dacre M."/>
            <person name="DeBarry J."/>
            <person name="Dreyer I."/>
            <person name="Elias M."/>
            <person name="Engstrom E.M."/>
            <person name="Estelle M."/>
            <person name="Feng L."/>
            <person name="Finet C."/>
            <person name="Floyd S.K."/>
            <person name="Frommer W.B."/>
            <person name="Fujita T."/>
            <person name="Gramzow L."/>
            <person name="Gutensohn M."/>
            <person name="Harholt J."/>
            <person name="Hattori M."/>
            <person name="Heyl A."/>
            <person name="Hirai T."/>
            <person name="Hiwatashi Y."/>
            <person name="Ishikawa M."/>
            <person name="Iwata M."/>
            <person name="Karol K.G."/>
            <person name="Koehler B."/>
            <person name="Kolukisaoglu U."/>
            <person name="Kubo M."/>
            <person name="Kurata T."/>
            <person name="Lalonde S."/>
            <person name="Li K."/>
            <person name="Li Y."/>
            <person name="Litt A."/>
            <person name="Lyons E."/>
            <person name="Manning G."/>
            <person name="Maruyama T."/>
            <person name="Michael T.P."/>
            <person name="Mikami K."/>
            <person name="Miyazaki S."/>
            <person name="Morinaga S."/>
            <person name="Murata T."/>
            <person name="Mueller-Roeber B."/>
            <person name="Nelson D.R."/>
            <person name="Obara M."/>
            <person name="Oguri Y."/>
            <person name="Olmstead R.G."/>
            <person name="Onodera N."/>
            <person name="Petersen B.L."/>
            <person name="Pils B."/>
            <person name="Prigge M."/>
            <person name="Rensing S.A."/>
            <person name="Riano-Pachon D.M."/>
            <person name="Roberts A.W."/>
            <person name="Sato Y."/>
            <person name="Scheller H.V."/>
            <person name="Schulz B."/>
            <person name="Schulz C."/>
            <person name="Shakirov E.V."/>
            <person name="Shibagaki N."/>
            <person name="Shinohara N."/>
            <person name="Shippen D.E."/>
            <person name="Soerensen I."/>
            <person name="Sotooka R."/>
            <person name="Sugimoto N."/>
            <person name="Sugita M."/>
            <person name="Sumikawa N."/>
            <person name="Tanurdzic M."/>
            <person name="Theissen G."/>
            <person name="Ulvskov P."/>
            <person name="Wakazuki S."/>
            <person name="Weng J.K."/>
            <person name="Willats W.W."/>
            <person name="Wipf D."/>
            <person name="Wolf P.G."/>
            <person name="Yang L."/>
            <person name="Zimmer A.D."/>
            <person name="Zhu Q."/>
            <person name="Mitros T."/>
            <person name="Hellsten U."/>
            <person name="Loque D."/>
            <person name="Otillar R."/>
            <person name="Salamov A."/>
            <person name="Schmutz J."/>
            <person name="Shapiro H."/>
            <person name="Lindquist E."/>
            <person name="Lucas S."/>
            <person name="Rokhsar D."/>
            <person name="Grigoriev I.V."/>
        </authorList>
    </citation>
    <scope>NUCLEOTIDE SEQUENCE [LARGE SCALE GENOMIC DNA]</scope>
</reference>
<feature type="domain" description="PB1" evidence="4">
    <location>
        <begin position="1"/>
        <end position="79"/>
    </location>
</feature>
<keyword evidence="3" id="KW-0678">Repressor</keyword>
<evidence type="ECO:0000256" key="2">
    <source>
        <dbReference type="ARBA" id="ARBA00023294"/>
    </source>
</evidence>
<dbReference type="Gene3D" id="3.10.20.90">
    <property type="entry name" value="Phosphatidylinositol 3-kinase Catalytic Subunit, Chain A, domain 1"/>
    <property type="match status" value="1"/>
</dbReference>
<comment type="function">
    <text evidence="3">Aux/IAA proteins are short-lived transcriptional factors that function as repressors of early auxin response genes at low auxin concentrations.</text>
</comment>
<sequence>QVYKLGSIGRAVDVARFKNYVELRAELSRMFGLDGQLDQRNGWQLVFVDKENDLLLVGDDPWEEFVSSVRGIRILSPSEVSYYTSDERSAEIV</sequence>
<dbReference type="OrthoDB" id="1934346at2759"/>
<dbReference type="SUPFAM" id="SSF54277">
    <property type="entry name" value="CAD &amp; PB1 domains"/>
    <property type="match status" value="1"/>
</dbReference>
<dbReference type="FunFam" id="3.10.20.90:FF:000047">
    <property type="entry name" value="Auxin response factor"/>
    <property type="match status" value="1"/>
</dbReference>
<dbReference type="PANTHER" id="PTHR31384:SF179">
    <property type="entry name" value="AUXIN-RESPONSIVE PROTEIN"/>
    <property type="match status" value="1"/>
</dbReference>